<accession>A0ABV6SFH2</accession>
<proteinExistence type="inferred from homology"/>
<organism evidence="3 4">
    <name type="scientific">Novosphingobium clariflavum</name>
    <dbReference type="NCBI Taxonomy" id="2029884"/>
    <lineage>
        <taxon>Bacteria</taxon>
        <taxon>Pseudomonadati</taxon>
        <taxon>Pseudomonadota</taxon>
        <taxon>Alphaproteobacteria</taxon>
        <taxon>Sphingomonadales</taxon>
        <taxon>Sphingomonadaceae</taxon>
        <taxon>Novosphingobium</taxon>
    </lineage>
</organism>
<feature type="transmembrane region" description="Helical" evidence="2">
    <location>
        <begin position="258"/>
        <end position="283"/>
    </location>
</feature>
<feature type="transmembrane region" description="Helical" evidence="2">
    <location>
        <begin position="320"/>
        <end position="342"/>
    </location>
</feature>
<dbReference type="PANTHER" id="PTHR11328:SF24">
    <property type="entry name" value="MAJOR FACILITATOR SUPERFAMILY (MFS) PROFILE DOMAIN-CONTAINING PROTEIN"/>
    <property type="match status" value="1"/>
</dbReference>
<gene>
    <name evidence="3" type="ORF">ACFFF8_19570</name>
</gene>
<feature type="transmembrane region" description="Helical" evidence="2">
    <location>
        <begin position="289"/>
        <end position="313"/>
    </location>
</feature>
<feature type="transmembrane region" description="Helical" evidence="2">
    <location>
        <begin position="191"/>
        <end position="212"/>
    </location>
</feature>
<keyword evidence="4" id="KW-1185">Reference proteome</keyword>
<feature type="transmembrane region" description="Helical" evidence="2">
    <location>
        <begin position="404"/>
        <end position="424"/>
    </location>
</feature>
<reference evidence="3 4" key="1">
    <citation type="submission" date="2024-09" db="EMBL/GenBank/DDBJ databases">
        <authorList>
            <person name="Sun Q."/>
            <person name="Mori K."/>
        </authorList>
    </citation>
    <scope>NUCLEOTIDE SEQUENCE [LARGE SCALE GENOMIC DNA]</scope>
    <source>
        <strain evidence="3 4">CICC 11035S</strain>
    </source>
</reference>
<feature type="transmembrane region" description="Helical" evidence="2">
    <location>
        <begin position="97"/>
        <end position="114"/>
    </location>
</feature>
<comment type="caution">
    <text evidence="3">The sequence shown here is derived from an EMBL/GenBank/DDBJ whole genome shotgun (WGS) entry which is preliminary data.</text>
</comment>
<sequence>MKDPAVPERQTLALRPVRLRNYLAYGSNDVLGAGSMAVISGWVLIFYTQFCGLSAGQAALIFAVARVLDAFASPMIGYISDHFGMTALGRRFGRRRFFILAAIPLLPSFALMWLPGQTFWYYLVSYVLFELVYAMEIIPFETLAAEMSSDYRTKAKFAGWRILFGQASAILAGFLPLWLIEALGRDSADTFFYMGLIFAALFMLTAAMLYMFSWERHGPGSAPPAAGPRQAAGPLEALKALYRNLFSTMRIRAFRLHLGMYLGGYISQDVFNAAFTFFVIFALAGSTAIASGLLGTMYIVQFVAVIIAINMALRASPSRAYQIAAASFGAGALTLIGLWIAGITASSAMIWLPIGLAGLGRGALNYIPWATYNYMADVDEIVTGRRREGAFAGVMTFVRKATQAAAVAGVGFVMQAGGFVSGAARQSHGAVVTIAVLLGLGTVGMLLFGVLVSRRFRLSPATHAVLMREIEHLRAGARTPSSPEACAVVEDLSGWRYDQLWGRNLLVEQDERSGDLRQPVNGVN</sequence>
<feature type="transmembrane region" description="Helical" evidence="2">
    <location>
        <begin position="56"/>
        <end position="76"/>
    </location>
</feature>
<evidence type="ECO:0000256" key="2">
    <source>
        <dbReference type="SAM" id="Phobius"/>
    </source>
</evidence>
<dbReference type="RefSeq" id="WP_267218590.1">
    <property type="nucleotide sequence ID" value="NZ_JAPCWC010000001.1"/>
</dbReference>
<feature type="transmembrane region" description="Helical" evidence="2">
    <location>
        <begin position="30"/>
        <end position="50"/>
    </location>
</feature>
<dbReference type="Gene3D" id="1.20.1250.20">
    <property type="entry name" value="MFS general substrate transporter like domains"/>
    <property type="match status" value="1"/>
</dbReference>
<dbReference type="EMBL" id="JBHLTM010000075">
    <property type="protein sequence ID" value="MFC0686788.1"/>
    <property type="molecule type" value="Genomic_DNA"/>
</dbReference>
<dbReference type="Pfam" id="PF13347">
    <property type="entry name" value="MFS_2"/>
    <property type="match status" value="1"/>
</dbReference>
<feature type="transmembrane region" description="Helical" evidence="2">
    <location>
        <begin position="120"/>
        <end position="138"/>
    </location>
</feature>
<keyword evidence="2" id="KW-0812">Transmembrane</keyword>
<evidence type="ECO:0000313" key="4">
    <source>
        <dbReference type="Proteomes" id="UP001589858"/>
    </source>
</evidence>
<evidence type="ECO:0000313" key="3">
    <source>
        <dbReference type="EMBL" id="MFC0686788.1"/>
    </source>
</evidence>
<keyword evidence="2" id="KW-0472">Membrane</keyword>
<feature type="transmembrane region" description="Helical" evidence="2">
    <location>
        <begin position="430"/>
        <end position="452"/>
    </location>
</feature>
<feature type="transmembrane region" description="Helical" evidence="2">
    <location>
        <begin position="348"/>
        <end position="367"/>
    </location>
</feature>
<comment type="similarity">
    <text evidence="1">Belongs to the sodium:galactoside symporter (TC 2.A.2) family.</text>
</comment>
<dbReference type="Proteomes" id="UP001589858">
    <property type="component" value="Unassembled WGS sequence"/>
</dbReference>
<dbReference type="PANTHER" id="PTHR11328">
    <property type="entry name" value="MAJOR FACILITATOR SUPERFAMILY DOMAIN-CONTAINING PROTEIN"/>
    <property type="match status" value="1"/>
</dbReference>
<evidence type="ECO:0000256" key="1">
    <source>
        <dbReference type="ARBA" id="ARBA00009617"/>
    </source>
</evidence>
<dbReference type="SUPFAM" id="SSF103473">
    <property type="entry name" value="MFS general substrate transporter"/>
    <property type="match status" value="1"/>
</dbReference>
<name>A0ABV6SFH2_9SPHN</name>
<protein>
    <submittedName>
        <fullName evidence="3">MFS transporter</fullName>
    </submittedName>
</protein>
<keyword evidence="2" id="KW-1133">Transmembrane helix</keyword>
<dbReference type="InterPro" id="IPR039672">
    <property type="entry name" value="MFS_2"/>
</dbReference>
<dbReference type="InterPro" id="IPR036259">
    <property type="entry name" value="MFS_trans_sf"/>
</dbReference>
<feature type="transmembrane region" description="Helical" evidence="2">
    <location>
        <begin position="158"/>
        <end position="179"/>
    </location>
</feature>